<comment type="caution">
    <text evidence="1">The sequence shown here is derived from an EMBL/GenBank/DDBJ whole genome shotgun (WGS) entry which is preliminary data.</text>
</comment>
<gene>
    <name evidence="1" type="ORF">ASB58_18245</name>
</gene>
<protein>
    <recommendedName>
        <fullName evidence="3">Immunity protein 8 of polymorphic toxin system</fullName>
    </recommendedName>
</protein>
<evidence type="ECO:0008006" key="3">
    <source>
        <dbReference type="Google" id="ProtNLM"/>
    </source>
</evidence>
<dbReference type="EMBL" id="LMAZ01000010">
    <property type="protein sequence ID" value="RGP52756.1"/>
    <property type="molecule type" value="Genomic_DNA"/>
</dbReference>
<organism evidence="1 2">
    <name type="scientific">Pseudomonas abyssi</name>
    <dbReference type="NCBI Taxonomy" id="170540"/>
    <lineage>
        <taxon>Bacteria</taxon>
        <taxon>Pseudomonadati</taxon>
        <taxon>Pseudomonadota</taxon>
        <taxon>Gammaproteobacteria</taxon>
        <taxon>Pseudomonadales</taxon>
        <taxon>Pseudomonadaceae</taxon>
        <taxon>Pseudomonas</taxon>
    </lineage>
</organism>
<evidence type="ECO:0000313" key="1">
    <source>
        <dbReference type="EMBL" id="RGP52756.1"/>
    </source>
</evidence>
<keyword evidence="2" id="KW-1185">Reference proteome</keyword>
<dbReference type="Pfam" id="PF15586">
    <property type="entry name" value="Imm8"/>
    <property type="match status" value="1"/>
</dbReference>
<name>A0A395QY15_9PSED</name>
<dbReference type="InterPro" id="IPR028964">
    <property type="entry name" value="Imm8"/>
</dbReference>
<sequence length="88" mass="10304">MTLRLRIGPEGDNGGDDFEVFVCTPTWLQNNVWEPMWGRHFLIVKEFNYQLIVDAIIKAISQYEGVGWSEIACKLARLYAWEFEDYQA</sequence>
<reference evidence="1 2" key="1">
    <citation type="journal article" date="2018" name="Syst. Appl. Microbiol.">
        <title>Pseudomonas gallaeciensis sp. nov., isolated from crude-oil-contaminated intertidal sand samples after the Prestige oil spill.</title>
        <authorList>
            <person name="Mulet M."/>
            <person name="Sanchez D."/>
            <person name="Rodriguez A.C."/>
            <person name="Nogales B."/>
            <person name="Bosch R."/>
            <person name="Busquets A."/>
            <person name="Gomila M."/>
            <person name="Lalucat J."/>
            <person name="Garcia-Valdes E."/>
        </authorList>
    </citation>
    <scope>NUCLEOTIDE SEQUENCE [LARGE SCALE GENOMIC DNA]</scope>
    <source>
        <strain evidence="1 2">V113</strain>
    </source>
</reference>
<dbReference type="Proteomes" id="UP000265411">
    <property type="component" value="Unassembled WGS sequence"/>
</dbReference>
<dbReference type="AlphaFoldDB" id="A0A395QY15"/>
<proteinExistence type="predicted"/>
<evidence type="ECO:0000313" key="2">
    <source>
        <dbReference type="Proteomes" id="UP000265411"/>
    </source>
</evidence>
<accession>A0A395QY15</accession>